<organism evidence="1 2">
    <name type="scientific">Inconstantimicrobium mannanitabidum</name>
    <dbReference type="NCBI Taxonomy" id="1604901"/>
    <lineage>
        <taxon>Bacteria</taxon>
        <taxon>Bacillati</taxon>
        <taxon>Bacillota</taxon>
        <taxon>Clostridia</taxon>
        <taxon>Eubacteriales</taxon>
        <taxon>Clostridiaceae</taxon>
        <taxon>Inconstantimicrobium</taxon>
    </lineage>
</organism>
<sequence length="158" mass="17454">MKSKCLIKLMSGLVATTCLLAPIQASASTVATAKAQPTVAAATVTDQVVKLDSITSRSIANIHDDNNYWHAPYAVEEYTAYVLVENKSYDKTIVLHYIDADGVWKDSEKATYVETRSDGKELWVLHGFVGGNAIFAVNYKEANAWDNNNGLNYRLYNN</sequence>
<dbReference type="EMBL" id="BROD01000001">
    <property type="protein sequence ID" value="GKX67018.1"/>
    <property type="molecule type" value="Genomic_DNA"/>
</dbReference>
<comment type="caution">
    <text evidence="1">The sequence shown here is derived from an EMBL/GenBank/DDBJ whole genome shotgun (WGS) entry which is preliminary data.</text>
</comment>
<protein>
    <submittedName>
        <fullName evidence="1">Uncharacterized protein</fullName>
    </submittedName>
</protein>
<proteinExistence type="predicted"/>
<gene>
    <name evidence="1" type="ORF">rsdtw13_22760</name>
</gene>
<evidence type="ECO:0000313" key="1">
    <source>
        <dbReference type="EMBL" id="GKX67018.1"/>
    </source>
</evidence>
<reference evidence="1" key="1">
    <citation type="journal article" date="2025" name="Int. J. Syst. Evol. Microbiol.">
        <title>Inconstantimicrobium mannanitabidum sp. nov., a novel member of the family Clostridiaceae isolated from anoxic soil under the treatment of reductive soil disinfestation.</title>
        <authorList>
            <person name="Ueki A."/>
            <person name="Tonouchi A."/>
            <person name="Honma S."/>
            <person name="Kaku N."/>
            <person name="Ueki K."/>
        </authorList>
    </citation>
    <scope>NUCLEOTIDE SEQUENCE</scope>
    <source>
        <strain evidence="1">TW13</strain>
    </source>
</reference>
<keyword evidence="2" id="KW-1185">Reference proteome</keyword>
<accession>A0ACB5RD95</accession>
<name>A0ACB5RD95_9CLOT</name>
<dbReference type="Proteomes" id="UP001058074">
    <property type="component" value="Unassembled WGS sequence"/>
</dbReference>
<evidence type="ECO:0000313" key="2">
    <source>
        <dbReference type="Proteomes" id="UP001058074"/>
    </source>
</evidence>